<protein>
    <submittedName>
        <fullName evidence="2">Uncharacterized protein</fullName>
    </submittedName>
</protein>
<proteinExistence type="predicted"/>
<keyword evidence="3" id="KW-1185">Reference proteome</keyword>
<keyword evidence="1" id="KW-0472">Membrane</keyword>
<evidence type="ECO:0000313" key="3">
    <source>
        <dbReference type="Proteomes" id="UP000588586"/>
    </source>
</evidence>
<feature type="transmembrane region" description="Helical" evidence="1">
    <location>
        <begin position="137"/>
        <end position="153"/>
    </location>
</feature>
<feature type="transmembrane region" description="Helical" evidence="1">
    <location>
        <begin position="21"/>
        <end position="45"/>
    </location>
</feature>
<keyword evidence="1" id="KW-1133">Transmembrane helix</keyword>
<evidence type="ECO:0000313" key="2">
    <source>
        <dbReference type="EMBL" id="NNM47622.1"/>
    </source>
</evidence>
<reference evidence="2 3" key="1">
    <citation type="submission" date="2020-04" db="EMBL/GenBank/DDBJ databases">
        <title>Knoellia sp. isolate from air conditioner.</title>
        <authorList>
            <person name="Chea S."/>
            <person name="Kim D.-U."/>
        </authorList>
    </citation>
    <scope>NUCLEOTIDE SEQUENCE [LARGE SCALE GENOMIC DNA]</scope>
    <source>
        <strain evidence="2 3">DB2414S</strain>
    </source>
</reference>
<dbReference type="Proteomes" id="UP000588586">
    <property type="component" value="Unassembled WGS sequence"/>
</dbReference>
<gene>
    <name evidence="2" type="ORF">HJG52_16650</name>
</gene>
<name>A0A849HK00_9MICO</name>
<dbReference type="RefSeq" id="WP_171244743.1">
    <property type="nucleotide sequence ID" value="NZ_JABEPQ010000004.1"/>
</dbReference>
<comment type="caution">
    <text evidence="2">The sequence shown here is derived from an EMBL/GenBank/DDBJ whole genome shotgun (WGS) entry which is preliminary data.</text>
</comment>
<feature type="transmembrane region" description="Helical" evidence="1">
    <location>
        <begin position="90"/>
        <end position="109"/>
    </location>
</feature>
<keyword evidence="1" id="KW-0812">Transmembrane</keyword>
<evidence type="ECO:0000256" key="1">
    <source>
        <dbReference type="SAM" id="Phobius"/>
    </source>
</evidence>
<dbReference type="AlphaFoldDB" id="A0A849HK00"/>
<sequence>MPPAHLTSERAPTSAVGPRRVWPATALVVLLGWLLLAWDVLAAGINTAPFFGDQPSRARYLESGATLLTALLPVLLLCLLGLVLGSRFGLLLLAVPALFAVVAGVSLLGSDGDPSDPDPTRAVRAGDFVADLTRPNWLASGILLAILVVVWVVRRRREAGTSAT</sequence>
<organism evidence="2 3">
    <name type="scientific">Knoellia koreensis</name>
    <dbReference type="NCBI Taxonomy" id="2730921"/>
    <lineage>
        <taxon>Bacteria</taxon>
        <taxon>Bacillati</taxon>
        <taxon>Actinomycetota</taxon>
        <taxon>Actinomycetes</taxon>
        <taxon>Micrococcales</taxon>
        <taxon>Intrasporangiaceae</taxon>
        <taxon>Knoellia</taxon>
    </lineage>
</organism>
<dbReference type="EMBL" id="JABEPQ010000004">
    <property type="protein sequence ID" value="NNM47622.1"/>
    <property type="molecule type" value="Genomic_DNA"/>
</dbReference>
<feature type="transmembrane region" description="Helical" evidence="1">
    <location>
        <begin position="65"/>
        <end position="83"/>
    </location>
</feature>
<accession>A0A849HK00</accession>